<feature type="transmembrane region" description="Helical" evidence="1">
    <location>
        <begin position="205"/>
        <end position="223"/>
    </location>
</feature>
<feature type="transmembrane region" description="Helical" evidence="1">
    <location>
        <begin position="15"/>
        <end position="37"/>
    </location>
</feature>
<evidence type="ECO:0008006" key="4">
    <source>
        <dbReference type="Google" id="ProtNLM"/>
    </source>
</evidence>
<keyword evidence="1" id="KW-1133">Transmembrane helix</keyword>
<dbReference type="EMBL" id="JAQGLA010000035">
    <property type="protein sequence ID" value="MDA3627912.1"/>
    <property type="molecule type" value="Genomic_DNA"/>
</dbReference>
<protein>
    <recommendedName>
        <fullName evidence="4">DUF4386 domain-containing protein</fullName>
    </recommendedName>
</protein>
<comment type="caution">
    <text evidence="2">The sequence shown here is derived from an EMBL/GenBank/DDBJ whole genome shotgun (WGS) entry which is preliminary data.</text>
</comment>
<keyword evidence="1" id="KW-0812">Transmembrane</keyword>
<keyword evidence="3" id="KW-1185">Reference proteome</keyword>
<feature type="transmembrane region" description="Helical" evidence="1">
    <location>
        <begin position="99"/>
        <end position="123"/>
    </location>
</feature>
<feature type="transmembrane region" description="Helical" evidence="1">
    <location>
        <begin position="143"/>
        <end position="166"/>
    </location>
</feature>
<reference evidence="2 3" key="1">
    <citation type="submission" date="2022-11" db="EMBL/GenBank/DDBJ databases">
        <title>Draft genome sequence of Saccharopolyspora sp. WRP15-2 isolated from rhizosphere soils of wild rice in Thailand.</title>
        <authorList>
            <person name="Duangmal K."/>
            <person name="Kammanee S."/>
            <person name="Muangham S."/>
        </authorList>
    </citation>
    <scope>NUCLEOTIDE SEQUENCE [LARGE SCALE GENOMIC DNA]</scope>
    <source>
        <strain evidence="2 3">WRP15-2</strain>
    </source>
</reference>
<name>A0ABT4V1T0_9PSEU</name>
<dbReference type="RefSeq" id="WP_270950614.1">
    <property type="nucleotide sequence ID" value="NZ_JAQGLA010000035.1"/>
</dbReference>
<dbReference type="Proteomes" id="UP001210380">
    <property type="component" value="Unassembled WGS sequence"/>
</dbReference>
<keyword evidence="1" id="KW-0472">Membrane</keyword>
<evidence type="ECO:0000313" key="2">
    <source>
        <dbReference type="EMBL" id="MDA3627912.1"/>
    </source>
</evidence>
<feature type="transmembrane region" description="Helical" evidence="1">
    <location>
        <begin position="69"/>
        <end position="87"/>
    </location>
</feature>
<sequence>MSINESAADLRGPRVAATAAVAYVGCFAVSLILPGLLGQRFAAPVPYASDEEVAAKLAASDHGLVPIGAFWQAASALALLVFVPYAAQFVRGRVPGSALAGLVQAGGVVSGGLLVLSASAQWISYQPTVAADVHLFRAVTDLVFITGAAPHVATLGFLVGAVAYVGRKTGALPAWLNWFGLVIAAVSLVSMLSLMFEVATIFIPLGRYVGMIWFLAVAAVLWSRREATASAVRQ</sequence>
<organism evidence="2 3">
    <name type="scientific">Saccharopolyspora oryzae</name>
    <dbReference type="NCBI Taxonomy" id="2997343"/>
    <lineage>
        <taxon>Bacteria</taxon>
        <taxon>Bacillati</taxon>
        <taxon>Actinomycetota</taxon>
        <taxon>Actinomycetes</taxon>
        <taxon>Pseudonocardiales</taxon>
        <taxon>Pseudonocardiaceae</taxon>
        <taxon>Saccharopolyspora</taxon>
    </lineage>
</organism>
<evidence type="ECO:0000313" key="3">
    <source>
        <dbReference type="Proteomes" id="UP001210380"/>
    </source>
</evidence>
<accession>A0ABT4V1T0</accession>
<gene>
    <name evidence="2" type="ORF">OU415_20935</name>
</gene>
<evidence type="ECO:0000256" key="1">
    <source>
        <dbReference type="SAM" id="Phobius"/>
    </source>
</evidence>
<feature type="transmembrane region" description="Helical" evidence="1">
    <location>
        <begin position="178"/>
        <end position="199"/>
    </location>
</feature>
<proteinExistence type="predicted"/>